<evidence type="ECO:0000313" key="2">
    <source>
        <dbReference type="Proteomes" id="UP000177006"/>
    </source>
</evidence>
<dbReference type="AlphaFoldDB" id="A0A1F5E3E5"/>
<sequence>MGSQTEAAEAIDIRAKLPFIRVVSGNHVSLQHAGPVEDKNWVYGLVPAVHSQDEAKAAYAAEIAQRMVTDVRYEELTLVEAVKHVCPACGGGPVAVAAALTGAELDALQGAGVIKISPKGIVVLTG</sequence>
<gene>
    <name evidence="1" type="ORF">A2160_00760</name>
</gene>
<evidence type="ECO:0000313" key="1">
    <source>
        <dbReference type="EMBL" id="OGD61878.1"/>
    </source>
</evidence>
<proteinExistence type="predicted"/>
<dbReference type="Proteomes" id="UP000177006">
    <property type="component" value="Unassembled WGS sequence"/>
</dbReference>
<accession>A0A1F5E3E5</accession>
<name>A0A1F5E3E5_9BACT</name>
<protein>
    <submittedName>
        <fullName evidence="1">Uncharacterized protein</fullName>
    </submittedName>
</protein>
<organism evidence="1 2">
    <name type="scientific">Candidatus Beckwithbacteria bacterium RBG_13_42_9</name>
    <dbReference type="NCBI Taxonomy" id="1797457"/>
    <lineage>
        <taxon>Bacteria</taxon>
        <taxon>Candidatus Beckwithiibacteriota</taxon>
    </lineage>
</organism>
<comment type="caution">
    <text evidence="1">The sequence shown here is derived from an EMBL/GenBank/DDBJ whole genome shotgun (WGS) entry which is preliminary data.</text>
</comment>
<reference evidence="1 2" key="1">
    <citation type="journal article" date="2016" name="Nat. Commun.">
        <title>Thousands of microbial genomes shed light on interconnected biogeochemical processes in an aquifer system.</title>
        <authorList>
            <person name="Anantharaman K."/>
            <person name="Brown C.T."/>
            <person name="Hug L.A."/>
            <person name="Sharon I."/>
            <person name="Castelle C.J."/>
            <person name="Probst A.J."/>
            <person name="Thomas B.C."/>
            <person name="Singh A."/>
            <person name="Wilkins M.J."/>
            <person name="Karaoz U."/>
            <person name="Brodie E.L."/>
            <person name="Williams K.H."/>
            <person name="Hubbard S.S."/>
            <person name="Banfield J.F."/>
        </authorList>
    </citation>
    <scope>NUCLEOTIDE SEQUENCE [LARGE SCALE GENOMIC DNA]</scope>
</reference>
<dbReference type="EMBL" id="MEZK01000030">
    <property type="protein sequence ID" value="OGD61878.1"/>
    <property type="molecule type" value="Genomic_DNA"/>
</dbReference>